<dbReference type="RefSeq" id="WP_015244175.1">
    <property type="nucleotide sequence ID" value="NC_019892.1"/>
</dbReference>
<dbReference type="InterPro" id="IPR014721">
    <property type="entry name" value="Ribsml_uS5_D2-typ_fold_subgr"/>
</dbReference>
<keyword evidence="8" id="KW-0299">Galactose metabolism</keyword>
<protein>
    <recommendedName>
        <fullName evidence="10">Galactokinase</fullName>
        <ecNumber evidence="10">2.7.1.6</ecNumber>
    </recommendedName>
</protein>
<keyword evidence="9" id="KW-0119">Carbohydrate metabolism</keyword>
<feature type="domain" description="Galactokinase N-terminal" evidence="13">
    <location>
        <begin position="12"/>
        <end position="59"/>
    </location>
</feature>
<evidence type="ECO:0000256" key="3">
    <source>
        <dbReference type="ARBA" id="ARBA00022723"/>
    </source>
</evidence>
<dbReference type="PROSITE" id="PS00627">
    <property type="entry name" value="GHMP_KINASES_ATP"/>
    <property type="match status" value="1"/>
</dbReference>
<evidence type="ECO:0000259" key="11">
    <source>
        <dbReference type="Pfam" id="PF00288"/>
    </source>
</evidence>
<evidence type="ECO:0000256" key="6">
    <source>
        <dbReference type="ARBA" id="ARBA00022840"/>
    </source>
</evidence>
<dbReference type="InterPro" id="IPR036554">
    <property type="entry name" value="GHMP_kinase_C_sf"/>
</dbReference>
<evidence type="ECO:0000256" key="5">
    <source>
        <dbReference type="ARBA" id="ARBA00022777"/>
    </source>
</evidence>
<dbReference type="HOGENOM" id="CLU_017814_2_1_0"/>
<dbReference type="GO" id="GO:0004335">
    <property type="term" value="F:galactokinase activity"/>
    <property type="evidence" value="ECO:0007669"/>
    <property type="project" value="UniProtKB-UniRule"/>
</dbReference>
<dbReference type="EMBL" id="CP003364">
    <property type="protein sequence ID" value="AGA24990.1"/>
    <property type="molecule type" value="Genomic_DNA"/>
</dbReference>
<feature type="domain" description="GHMP kinase N-terminal" evidence="11">
    <location>
        <begin position="95"/>
        <end position="189"/>
    </location>
</feature>
<name>L0D7Z9_SINAD</name>
<dbReference type="InterPro" id="IPR006203">
    <property type="entry name" value="GHMP_knse_ATP-bd_CS"/>
</dbReference>
<dbReference type="EC" id="2.7.1.6" evidence="10"/>
<dbReference type="KEGG" id="saci:Sinac_0566"/>
<dbReference type="GO" id="GO:0005829">
    <property type="term" value="C:cytosol"/>
    <property type="evidence" value="ECO:0007669"/>
    <property type="project" value="TreeGrafter"/>
</dbReference>
<dbReference type="GO" id="GO:0046872">
    <property type="term" value="F:metal ion binding"/>
    <property type="evidence" value="ECO:0007669"/>
    <property type="project" value="UniProtKB-KW"/>
</dbReference>
<evidence type="ECO:0000256" key="2">
    <source>
        <dbReference type="ARBA" id="ARBA00022679"/>
    </source>
</evidence>
<dbReference type="InterPro" id="IPR020568">
    <property type="entry name" value="Ribosomal_Su5_D2-typ_SF"/>
</dbReference>
<keyword evidence="3" id="KW-0479">Metal-binding</keyword>
<proteinExistence type="inferred from homology"/>
<dbReference type="PANTHER" id="PTHR10457">
    <property type="entry name" value="MEVALONATE KINASE/GALACTOKINASE"/>
    <property type="match status" value="1"/>
</dbReference>
<dbReference type="PIRSF" id="PIRSF000530">
    <property type="entry name" value="Galactokinase"/>
    <property type="match status" value="1"/>
</dbReference>
<dbReference type="Pfam" id="PF10509">
    <property type="entry name" value="GalKase_gal_bdg"/>
    <property type="match status" value="1"/>
</dbReference>
<gene>
    <name evidence="14" type="ordered locus">Sinac_0566</name>
</gene>
<dbReference type="InterPro" id="IPR006204">
    <property type="entry name" value="GHMP_kinase_N_dom"/>
</dbReference>
<dbReference type="eggNOG" id="COG0153">
    <property type="taxonomic scope" value="Bacteria"/>
</dbReference>
<accession>L0D7Z9</accession>
<dbReference type="SUPFAM" id="SSF55060">
    <property type="entry name" value="GHMP Kinase, C-terminal domain"/>
    <property type="match status" value="1"/>
</dbReference>
<dbReference type="InterPro" id="IPR019539">
    <property type="entry name" value="GalKase_N"/>
</dbReference>
<dbReference type="OrthoDB" id="250531at2"/>
<evidence type="ECO:0000313" key="14">
    <source>
        <dbReference type="EMBL" id="AGA24990.1"/>
    </source>
</evidence>
<evidence type="ECO:0000256" key="7">
    <source>
        <dbReference type="ARBA" id="ARBA00022842"/>
    </source>
</evidence>
<dbReference type="InterPro" id="IPR013750">
    <property type="entry name" value="GHMP_kinase_C_dom"/>
</dbReference>
<evidence type="ECO:0000256" key="10">
    <source>
        <dbReference type="NCBIfam" id="TIGR00131"/>
    </source>
</evidence>
<dbReference type="Proteomes" id="UP000010798">
    <property type="component" value="Chromosome"/>
</dbReference>
<dbReference type="NCBIfam" id="TIGR00131">
    <property type="entry name" value="gal_kin"/>
    <property type="match status" value="1"/>
</dbReference>
<reference evidence="14 15" key="1">
    <citation type="submission" date="2012-02" db="EMBL/GenBank/DDBJ databases">
        <title>Complete sequence of chromosome of Singulisphaera acidiphila DSM 18658.</title>
        <authorList>
            <consortium name="US DOE Joint Genome Institute (JGI-PGF)"/>
            <person name="Lucas S."/>
            <person name="Copeland A."/>
            <person name="Lapidus A."/>
            <person name="Glavina del Rio T."/>
            <person name="Dalin E."/>
            <person name="Tice H."/>
            <person name="Bruce D."/>
            <person name="Goodwin L."/>
            <person name="Pitluck S."/>
            <person name="Peters L."/>
            <person name="Ovchinnikova G."/>
            <person name="Chertkov O."/>
            <person name="Kyrpides N."/>
            <person name="Mavromatis K."/>
            <person name="Ivanova N."/>
            <person name="Brettin T."/>
            <person name="Detter J.C."/>
            <person name="Han C."/>
            <person name="Larimer F."/>
            <person name="Land M."/>
            <person name="Hauser L."/>
            <person name="Markowitz V."/>
            <person name="Cheng J.-F."/>
            <person name="Hugenholtz P."/>
            <person name="Woyke T."/>
            <person name="Wu D."/>
            <person name="Tindall B."/>
            <person name="Pomrenke H."/>
            <person name="Brambilla E."/>
            <person name="Klenk H.-P."/>
            <person name="Eisen J.A."/>
        </authorList>
    </citation>
    <scope>NUCLEOTIDE SEQUENCE [LARGE SCALE GENOMIC DNA]</scope>
    <source>
        <strain evidence="15">ATCC BAA-1392 / DSM 18658 / VKM B-2454 / MOB10</strain>
    </source>
</reference>
<feature type="domain" description="GHMP kinase C-terminal" evidence="12">
    <location>
        <begin position="296"/>
        <end position="375"/>
    </location>
</feature>
<evidence type="ECO:0000256" key="4">
    <source>
        <dbReference type="ARBA" id="ARBA00022741"/>
    </source>
</evidence>
<keyword evidence="15" id="KW-1185">Reference proteome</keyword>
<dbReference type="Gene3D" id="3.30.70.890">
    <property type="entry name" value="GHMP kinase, C-terminal domain"/>
    <property type="match status" value="1"/>
</dbReference>
<evidence type="ECO:0000256" key="8">
    <source>
        <dbReference type="ARBA" id="ARBA00023144"/>
    </source>
</evidence>
<dbReference type="InterPro" id="IPR006206">
    <property type="entry name" value="Mevalonate/galactokinase"/>
</dbReference>
<keyword evidence="7" id="KW-0460">Magnesium</keyword>
<dbReference type="SUPFAM" id="SSF54211">
    <property type="entry name" value="Ribosomal protein S5 domain 2-like"/>
    <property type="match status" value="1"/>
</dbReference>
<dbReference type="FunFam" id="3.30.70.890:FF:000001">
    <property type="entry name" value="Galactokinase"/>
    <property type="match status" value="1"/>
</dbReference>
<dbReference type="PANTHER" id="PTHR10457:SF7">
    <property type="entry name" value="GALACTOKINASE-RELATED"/>
    <property type="match status" value="1"/>
</dbReference>
<sequence>MPSPLFEAARASYAEAFGLEPTVLTQAPGRVELLGNHTDYNGGLVLATAINRGTVIAGRVITEREGQVHSIGFAEPDRFAFEALEPGEPGTWGRYVRGVVWALGEAHGPLQGGFQAAIAGDVPLGAGLSSSASLQAALALFLFKAGLTGQEADLDDPARMALAKLLRRGENEFVGVQSGLLDQFSVLFGRAGMALSLDCRSLEYERLSLGNPPPAIVICDSKTSRRLADGMYNQRRAECERVVAYFQAKRGPEAVTWLRDVTVEELQAAWSQLDTIGRIRARHVLTENERVKQGAEALRAGDSAKLGHLMSESHASSRDDFGNSSSYLEALIESAEEAPGYLGGKLSGAGWAGCTVNLVDAAEADDFAEAVRHHYTRRTAIVPDVHICQAAAGASGF</sequence>
<keyword evidence="5 14" id="KW-0418">Kinase</keyword>
<keyword evidence="6" id="KW-0067">ATP-binding</keyword>
<evidence type="ECO:0000313" key="15">
    <source>
        <dbReference type="Proteomes" id="UP000010798"/>
    </source>
</evidence>
<dbReference type="GO" id="GO:0005524">
    <property type="term" value="F:ATP binding"/>
    <property type="evidence" value="ECO:0007669"/>
    <property type="project" value="UniProtKB-UniRule"/>
</dbReference>
<dbReference type="AlphaFoldDB" id="L0D7Z9"/>
<dbReference type="InterPro" id="IPR000705">
    <property type="entry name" value="Galactokinase"/>
</dbReference>
<evidence type="ECO:0000259" key="12">
    <source>
        <dbReference type="Pfam" id="PF08544"/>
    </source>
</evidence>
<evidence type="ECO:0000259" key="13">
    <source>
        <dbReference type="Pfam" id="PF10509"/>
    </source>
</evidence>
<dbReference type="GO" id="GO:0006012">
    <property type="term" value="P:galactose metabolic process"/>
    <property type="evidence" value="ECO:0007669"/>
    <property type="project" value="UniProtKB-UniRule"/>
</dbReference>
<keyword evidence="2" id="KW-0808">Transferase</keyword>
<keyword evidence="4" id="KW-0547">Nucleotide-binding</keyword>
<organism evidence="14 15">
    <name type="scientific">Singulisphaera acidiphila (strain ATCC BAA-1392 / DSM 18658 / VKM B-2454 / MOB10)</name>
    <dbReference type="NCBI Taxonomy" id="886293"/>
    <lineage>
        <taxon>Bacteria</taxon>
        <taxon>Pseudomonadati</taxon>
        <taxon>Planctomycetota</taxon>
        <taxon>Planctomycetia</taxon>
        <taxon>Isosphaerales</taxon>
        <taxon>Isosphaeraceae</taxon>
        <taxon>Singulisphaera</taxon>
    </lineage>
</organism>
<dbReference type="Gene3D" id="3.30.230.10">
    <property type="match status" value="1"/>
</dbReference>
<dbReference type="Pfam" id="PF00288">
    <property type="entry name" value="GHMP_kinases_N"/>
    <property type="match status" value="1"/>
</dbReference>
<comment type="similarity">
    <text evidence="1">Belongs to the GHMP kinase family. GalK subfamily.</text>
</comment>
<evidence type="ECO:0000256" key="1">
    <source>
        <dbReference type="ARBA" id="ARBA00006566"/>
    </source>
</evidence>
<evidence type="ECO:0000256" key="9">
    <source>
        <dbReference type="ARBA" id="ARBA00023277"/>
    </source>
</evidence>
<dbReference type="PRINTS" id="PR00959">
    <property type="entry name" value="MEVGALKINASE"/>
</dbReference>
<dbReference type="PRINTS" id="PR00473">
    <property type="entry name" value="GALCTOKINASE"/>
</dbReference>
<dbReference type="STRING" id="886293.Sinac_0566"/>
<dbReference type="Pfam" id="PF08544">
    <property type="entry name" value="GHMP_kinases_C"/>
    <property type="match status" value="1"/>
</dbReference>